<evidence type="ECO:0000313" key="1">
    <source>
        <dbReference type="EMBL" id="CBI01407.1"/>
    </source>
</evidence>
<protein>
    <recommendedName>
        <fullName evidence="2">N-acetyltransferase domain-containing protein</fullName>
    </recommendedName>
</protein>
<dbReference type="AlphaFoldDB" id="E6Q2J7"/>
<accession>E6Q2J7</accession>
<sequence>MKAAEIDFRVATPHEAEMLLGAAMLTPTLAALVARERAVLAIADGEPAALAIYTCDEIAVEIQAIAVARDARGGGIARATVEFLRGSESRAVRALVSAAPNELAPMYGVLGAIGEIYFGYTISLPTAESLARELDLTAAIAARPIQYGAGIGDLLELDALAGRPRDRTLHDSLQALAQGLLFSRPDGESAAYLYVSPDGAIGPGAAANAAMLGDAILYACARLRSVGRDFARLRVPAASAKLAHLLRRCGGSIVEVSVMLGDVTEARALDLPLCGMLRGEPAGRSSAW</sequence>
<proteinExistence type="predicted"/>
<comment type="caution">
    <text evidence="1">The sequence shown here is derived from an EMBL/GenBank/DDBJ whole genome shotgun (WGS) entry which is preliminary data.</text>
</comment>
<organism evidence="1">
    <name type="scientific">mine drainage metagenome</name>
    <dbReference type="NCBI Taxonomy" id="410659"/>
    <lineage>
        <taxon>unclassified sequences</taxon>
        <taxon>metagenomes</taxon>
        <taxon>ecological metagenomes</taxon>
    </lineage>
</organism>
<name>E6Q2J7_9ZZZZ</name>
<reference evidence="1" key="1">
    <citation type="submission" date="2009-10" db="EMBL/GenBank/DDBJ databases">
        <title>Diversity of trophic interactions inside an arsenic-rich microbial ecosystem.</title>
        <authorList>
            <person name="Bertin P.N."/>
            <person name="Heinrich-Salmeron A."/>
            <person name="Pelletier E."/>
            <person name="Goulhen-Chollet F."/>
            <person name="Arsene-Ploetze F."/>
            <person name="Gallien S."/>
            <person name="Calteau A."/>
            <person name="Vallenet D."/>
            <person name="Casiot C."/>
            <person name="Chane-Woon-Ming B."/>
            <person name="Giloteaux L."/>
            <person name="Barakat M."/>
            <person name="Bonnefoy V."/>
            <person name="Bruneel O."/>
            <person name="Chandler M."/>
            <person name="Cleiss J."/>
            <person name="Duran R."/>
            <person name="Elbaz-Poulichet F."/>
            <person name="Fonknechten N."/>
            <person name="Lauga B."/>
            <person name="Mornico D."/>
            <person name="Ortet P."/>
            <person name="Schaeffer C."/>
            <person name="Siguier P."/>
            <person name="Alexander Thil Smith A."/>
            <person name="Van Dorsselaer A."/>
            <person name="Weissenbach J."/>
            <person name="Medigue C."/>
            <person name="Le Paslier D."/>
        </authorList>
    </citation>
    <scope>NUCLEOTIDE SEQUENCE</scope>
</reference>
<evidence type="ECO:0008006" key="2">
    <source>
        <dbReference type="Google" id="ProtNLM"/>
    </source>
</evidence>
<dbReference type="SUPFAM" id="SSF55729">
    <property type="entry name" value="Acyl-CoA N-acyltransferases (Nat)"/>
    <property type="match status" value="1"/>
</dbReference>
<dbReference type="InterPro" id="IPR016181">
    <property type="entry name" value="Acyl_CoA_acyltransferase"/>
</dbReference>
<gene>
    <name evidence="1" type="ORF">CARN4_0665</name>
</gene>
<dbReference type="EMBL" id="CABO01000018">
    <property type="protein sequence ID" value="CBI01407.1"/>
    <property type="molecule type" value="Genomic_DNA"/>
</dbReference>
<dbReference type="Gene3D" id="3.40.630.30">
    <property type="match status" value="1"/>
</dbReference>